<reference evidence="1" key="1">
    <citation type="submission" date="2021-03" db="EMBL/GenBank/DDBJ databases">
        <title>Draft genome sequence of rust myrtle Austropuccinia psidii MF-1, a brazilian biotype.</title>
        <authorList>
            <person name="Quecine M.C."/>
            <person name="Pachon D.M.R."/>
            <person name="Bonatelli M.L."/>
            <person name="Correr F.H."/>
            <person name="Franceschini L.M."/>
            <person name="Leite T.F."/>
            <person name="Margarido G.R.A."/>
            <person name="Almeida C.A."/>
            <person name="Ferrarezi J.A."/>
            <person name="Labate C.A."/>
        </authorList>
    </citation>
    <scope>NUCLEOTIDE SEQUENCE</scope>
    <source>
        <strain evidence="1">MF-1</strain>
    </source>
</reference>
<dbReference type="InterPro" id="IPR012337">
    <property type="entry name" value="RNaseH-like_sf"/>
</dbReference>
<dbReference type="OrthoDB" id="116216at2759"/>
<dbReference type="Gene3D" id="3.30.420.10">
    <property type="entry name" value="Ribonuclease H-like superfamily/Ribonuclease H"/>
    <property type="match status" value="1"/>
</dbReference>
<gene>
    <name evidence="1" type="ORF">O181_015453</name>
</gene>
<dbReference type="AlphaFoldDB" id="A0A9Q3C392"/>
<dbReference type="InterPro" id="IPR050951">
    <property type="entry name" value="Retrovirus_Pol_polyprotein"/>
</dbReference>
<evidence type="ECO:0000313" key="2">
    <source>
        <dbReference type="Proteomes" id="UP000765509"/>
    </source>
</evidence>
<sequence length="359" mass="41218">MTIVNKAENIHQNSNGLSRWALHNTPDNPVYVPEKEEPQIPIEGINITDVGKELFKEVRESYKQDKNCHILTSLLEKDCKYTSLANSFDYIWKTSYDYGRFHLFDVILYHSYRDSKLALALWTNIHSLFGTGLSLSTAYHPQTLGLAERVVQTLQEMIRRFCPYCLELKYSYVFTHEWCKLIPALKLAYKTSIHASNGKIPAILEKGWNPKLPVGTLNEYFIDIHPISSSFELFLDKVIHHVNQSMADAIKYDKQKWDKSHKTPEFKVGDLILVSTLIFNNIQHPNKLKDSFSGPFFIKELHGTNAVKVELSGELENKHSAFLVSLVKCYISSEKELFPLGNEKPLKVPPLDQSEGKRC</sequence>
<accession>A0A9Q3C392</accession>
<protein>
    <recommendedName>
        <fullName evidence="3">Integrase catalytic domain-containing protein</fullName>
    </recommendedName>
</protein>
<dbReference type="GO" id="GO:0003676">
    <property type="term" value="F:nucleic acid binding"/>
    <property type="evidence" value="ECO:0007669"/>
    <property type="project" value="InterPro"/>
</dbReference>
<evidence type="ECO:0000313" key="1">
    <source>
        <dbReference type="EMBL" id="MBW0475738.1"/>
    </source>
</evidence>
<dbReference type="SUPFAM" id="SSF53098">
    <property type="entry name" value="Ribonuclease H-like"/>
    <property type="match status" value="1"/>
</dbReference>
<name>A0A9Q3C392_9BASI</name>
<proteinExistence type="predicted"/>
<organism evidence="1 2">
    <name type="scientific">Austropuccinia psidii MF-1</name>
    <dbReference type="NCBI Taxonomy" id="1389203"/>
    <lineage>
        <taxon>Eukaryota</taxon>
        <taxon>Fungi</taxon>
        <taxon>Dikarya</taxon>
        <taxon>Basidiomycota</taxon>
        <taxon>Pucciniomycotina</taxon>
        <taxon>Pucciniomycetes</taxon>
        <taxon>Pucciniales</taxon>
        <taxon>Sphaerophragmiaceae</taxon>
        <taxon>Austropuccinia</taxon>
    </lineage>
</organism>
<dbReference type="EMBL" id="AVOT02004221">
    <property type="protein sequence ID" value="MBW0475738.1"/>
    <property type="molecule type" value="Genomic_DNA"/>
</dbReference>
<keyword evidence="2" id="KW-1185">Reference proteome</keyword>
<comment type="caution">
    <text evidence="1">The sequence shown here is derived from an EMBL/GenBank/DDBJ whole genome shotgun (WGS) entry which is preliminary data.</text>
</comment>
<dbReference type="Proteomes" id="UP000765509">
    <property type="component" value="Unassembled WGS sequence"/>
</dbReference>
<dbReference type="PANTHER" id="PTHR37984">
    <property type="entry name" value="PROTEIN CBG26694"/>
    <property type="match status" value="1"/>
</dbReference>
<evidence type="ECO:0008006" key="3">
    <source>
        <dbReference type="Google" id="ProtNLM"/>
    </source>
</evidence>
<dbReference type="PANTHER" id="PTHR37984:SF15">
    <property type="entry name" value="INTEGRASE CATALYTIC DOMAIN-CONTAINING PROTEIN"/>
    <property type="match status" value="1"/>
</dbReference>
<dbReference type="InterPro" id="IPR036397">
    <property type="entry name" value="RNaseH_sf"/>
</dbReference>